<dbReference type="SUPFAM" id="SSF54637">
    <property type="entry name" value="Thioesterase/thiol ester dehydrase-isomerase"/>
    <property type="match status" value="1"/>
</dbReference>
<gene>
    <name evidence="1" type="ORF">ACH49Z_05505</name>
</gene>
<dbReference type="PANTHER" id="PTHR31793">
    <property type="entry name" value="4-HYDROXYBENZOYL-COA THIOESTERASE FAMILY MEMBER"/>
    <property type="match status" value="1"/>
</dbReference>
<organism evidence="1 2">
    <name type="scientific">Nocardia testacea</name>
    <dbReference type="NCBI Taxonomy" id="248551"/>
    <lineage>
        <taxon>Bacteria</taxon>
        <taxon>Bacillati</taxon>
        <taxon>Actinomycetota</taxon>
        <taxon>Actinomycetes</taxon>
        <taxon>Mycobacteriales</taxon>
        <taxon>Nocardiaceae</taxon>
        <taxon>Nocardia</taxon>
    </lineage>
</organism>
<keyword evidence="2" id="KW-1185">Reference proteome</keyword>
<protein>
    <submittedName>
        <fullName evidence="1">Thioesterase family protein</fullName>
    </submittedName>
</protein>
<sequence>MRHGIPTAEQIREIPAALSAAVTTRHIDDNGHMNVLHYLDLSSQAADVLMRELGVDESYRGDRRLGVFTAEHHLVYYSELRAGDPFTVYVRVLERSDKAMHLMTFLVDDKRDVLSNTLEIMLVHVDLEERRASPVPDDLAAALDRKIAAGNALTWPAPVCGSLRIRR</sequence>
<comment type="caution">
    <text evidence="1">The sequence shown here is derived from an EMBL/GenBank/DDBJ whole genome shotgun (WGS) entry which is preliminary data.</text>
</comment>
<name>A0ABW7VRS4_9NOCA</name>
<dbReference type="CDD" id="cd00586">
    <property type="entry name" value="4HBT"/>
    <property type="match status" value="1"/>
</dbReference>
<dbReference type="Proteomes" id="UP001611494">
    <property type="component" value="Unassembled WGS sequence"/>
</dbReference>
<dbReference type="InterPro" id="IPR029069">
    <property type="entry name" value="HotDog_dom_sf"/>
</dbReference>
<reference evidence="1 2" key="1">
    <citation type="submission" date="2024-10" db="EMBL/GenBank/DDBJ databases">
        <title>The Natural Products Discovery Center: Release of the First 8490 Sequenced Strains for Exploring Actinobacteria Biosynthetic Diversity.</title>
        <authorList>
            <person name="Kalkreuter E."/>
            <person name="Kautsar S.A."/>
            <person name="Yang D."/>
            <person name="Bader C.D."/>
            <person name="Teijaro C.N."/>
            <person name="Fluegel L."/>
            <person name="Davis C.M."/>
            <person name="Simpson J.R."/>
            <person name="Lauterbach L."/>
            <person name="Steele A.D."/>
            <person name="Gui C."/>
            <person name="Meng S."/>
            <person name="Li G."/>
            <person name="Viehrig K."/>
            <person name="Ye F."/>
            <person name="Su P."/>
            <person name="Kiefer A.F."/>
            <person name="Nichols A."/>
            <person name="Cepeda A.J."/>
            <person name="Yan W."/>
            <person name="Fan B."/>
            <person name="Jiang Y."/>
            <person name="Adhikari A."/>
            <person name="Zheng C.-J."/>
            <person name="Schuster L."/>
            <person name="Cowan T.M."/>
            <person name="Smanski M.J."/>
            <person name="Chevrette M.G."/>
            <person name="De Carvalho L.P.S."/>
            <person name="Shen B."/>
        </authorList>
    </citation>
    <scope>NUCLEOTIDE SEQUENCE [LARGE SCALE GENOMIC DNA]</scope>
    <source>
        <strain evidence="1 2">NPDC019377</strain>
    </source>
</reference>
<accession>A0ABW7VRS4</accession>
<dbReference type="Gene3D" id="3.10.129.10">
    <property type="entry name" value="Hotdog Thioesterase"/>
    <property type="match status" value="1"/>
</dbReference>
<dbReference type="Pfam" id="PF13279">
    <property type="entry name" value="4HBT_2"/>
    <property type="match status" value="1"/>
</dbReference>
<proteinExistence type="predicted"/>
<dbReference type="InterPro" id="IPR050563">
    <property type="entry name" value="4-hydroxybenzoyl-CoA_TE"/>
</dbReference>
<dbReference type="RefSeq" id="WP_397060078.1">
    <property type="nucleotide sequence ID" value="NZ_JBIRYL010000001.1"/>
</dbReference>
<evidence type="ECO:0000313" key="1">
    <source>
        <dbReference type="EMBL" id="MFI2229289.1"/>
    </source>
</evidence>
<dbReference type="PANTHER" id="PTHR31793:SF2">
    <property type="entry name" value="BLR1345 PROTEIN"/>
    <property type="match status" value="1"/>
</dbReference>
<dbReference type="EMBL" id="JBIRYL010000001">
    <property type="protein sequence ID" value="MFI2229289.1"/>
    <property type="molecule type" value="Genomic_DNA"/>
</dbReference>
<evidence type="ECO:0000313" key="2">
    <source>
        <dbReference type="Proteomes" id="UP001611494"/>
    </source>
</evidence>